<dbReference type="InParanoid" id="T1FBD9"/>
<comment type="subcellular location">
    <subcellularLocation>
        <location evidence="1">Nucleus</location>
    </subcellularLocation>
</comment>
<dbReference type="GO" id="GO:0008033">
    <property type="term" value="P:tRNA processing"/>
    <property type="evidence" value="ECO:0007669"/>
    <property type="project" value="UniProtKB-KW"/>
</dbReference>
<dbReference type="GeneID" id="20206138"/>
<dbReference type="OrthoDB" id="329139at2759"/>
<evidence type="ECO:0000256" key="5">
    <source>
        <dbReference type="RuleBase" id="RU004398"/>
    </source>
</evidence>
<dbReference type="EMBL" id="AMQM01005974">
    <property type="status" value="NOT_ANNOTATED_CDS"/>
    <property type="molecule type" value="Genomic_DNA"/>
</dbReference>
<dbReference type="Gene3D" id="3.30.2380.10">
    <property type="entry name" value="CGI121/TPRKB"/>
    <property type="match status" value="1"/>
</dbReference>
<proteinExistence type="inferred from homology"/>
<reference evidence="6 8" key="2">
    <citation type="journal article" date="2013" name="Nature">
        <title>Insights into bilaterian evolution from three spiralian genomes.</title>
        <authorList>
            <person name="Simakov O."/>
            <person name="Marletaz F."/>
            <person name="Cho S.J."/>
            <person name="Edsinger-Gonzales E."/>
            <person name="Havlak P."/>
            <person name="Hellsten U."/>
            <person name="Kuo D.H."/>
            <person name="Larsson T."/>
            <person name="Lv J."/>
            <person name="Arendt D."/>
            <person name="Savage R."/>
            <person name="Osoegawa K."/>
            <person name="de Jong P."/>
            <person name="Grimwood J."/>
            <person name="Chapman J.A."/>
            <person name="Shapiro H."/>
            <person name="Aerts A."/>
            <person name="Otillar R.P."/>
            <person name="Terry A.Y."/>
            <person name="Boore J.L."/>
            <person name="Grigoriev I.V."/>
            <person name="Lindberg D.R."/>
            <person name="Seaver E.C."/>
            <person name="Weisblat D.A."/>
            <person name="Putnam N.H."/>
            <person name="Rokhsar D.S."/>
        </authorList>
    </citation>
    <scope>NUCLEOTIDE SEQUENCE</scope>
</reference>
<gene>
    <name evidence="7" type="primary">20206138</name>
    <name evidence="6" type="ORF">HELRODRAFT_177231</name>
</gene>
<dbReference type="CTD" id="20206138"/>
<dbReference type="InterPro" id="IPR013926">
    <property type="entry name" value="CGI121/TPRKB"/>
</dbReference>
<dbReference type="Pfam" id="PF08617">
    <property type="entry name" value="CGI-121"/>
    <property type="match status" value="1"/>
</dbReference>
<organism evidence="7 8">
    <name type="scientific">Helobdella robusta</name>
    <name type="common">Californian leech</name>
    <dbReference type="NCBI Taxonomy" id="6412"/>
    <lineage>
        <taxon>Eukaryota</taxon>
        <taxon>Metazoa</taxon>
        <taxon>Spiralia</taxon>
        <taxon>Lophotrochozoa</taxon>
        <taxon>Annelida</taxon>
        <taxon>Clitellata</taxon>
        <taxon>Hirudinea</taxon>
        <taxon>Rhynchobdellida</taxon>
        <taxon>Glossiphoniidae</taxon>
        <taxon>Helobdella</taxon>
    </lineage>
</organism>
<accession>T1FBD9</accession>
<dbReference type="RefSeq" id="XP_009023676.1">
    <property type="nucleotide sequence ID" value="XM_009025428.1"/>
</dbReference>
<keyword evidence="4 5" id="KW-0539">Nucleus</keyword>
<dbReference type="PANTHER" id="PTHR15840:SF10">
    <property type="entry name" value="EKC_KEOPS COMPLEX SUBUNIT TPRKB"/>
    <property type="match status" value="1"/>
</dbReference>
<evidence type="ECO:0000256" key="2">
    <source>
        <dbReference type="ARBA" id="ARBA00005546"/>
    </source>
</evidence>
<dbReference type="PANTHER" id="PTHR15840">
    <property type="entry name" value="CGI-121 FAMILY MEMBER"/>
    <property type="match status" value="1"/>
</dbReference>
<sequence length="114" mass="12789">MAFEVHKFDSGEFLHVILLDDVENFEDLNDVVTCNLNVVLLNPELIVDIFQVYVAVLKALTNKSNNKMITKSFQSEVLFSVSPSKNIYGITEKELSCSTIVDSVVSRVATKDFL</sequence>
<dbReference type="InterPro" id="IPR036504">
    <property type="entry name" value="CGI121/TPRKB_sf"/>
</dbReference>
<comment type="similarity">
    <text evidence="2 5">Belongs to the CGI121/TPRKB family.</text>
</comment>
<dbReference type="EMBL" id="KB097182">
    <property type="protein sequence ID" value="ESN98345.1"/>
    <property type="molecule type" value="Genomic_DNA"/>
</dbReference>
<dbReference type="HOGENOM" id="CLU_2123732_0_0_1"/>
<dbReference type="GO" id="GO:0005634">
    <property type="term" value="C:nucleus"/>
    <property type="evidence" value="ECO:0007669"/>
    <property type="project" value="UniProtKB-SubCell"/>
</dbReference>
<evidence type="ECO:0000313" key="7">
    <source>
        <dbReference type="EnsemblMetazoa" id="HelroP177231"/>
    </source>
</evidence>
<dbReference type="AlphaFoldDB" id="T1FBD9"/>
<keyword evidence="8" id="KW-1185">Reference proteome</keyword>
<evidence type="ECO:0000256" key="3">
    <source>
        <dbReference type="ARBA" id="ARBA00022694"/>
    </source>
</evidence>
<reference evidence="8" key="1">
    <citation type="submission" date="2012-12" db="EMBL/GenBank/DDBJ databases">
        <authorList>
            <person name="Hellsten U."/>
            <person name="Grimwood J."/>
            <person name="Chapman J.A."/>
            <person name="Shapiro H."/>
            <person name="Aerts A."/>
            <person name="Otillar R.P."/>
            <person name="Terry A.Y."/>
            <person name="Boore J.L."/>
            <person name="Simakov O."/>
            <person name="Marletaz F."/>
            <person name="Cho S.-J."/>
            <person name="Edsinger-Gonzales E."/>
            <person name="Havlak P."/>
            <person name="Kuo D.-H."/>
            <person name="Larsson T."/>
            <person name="Lv J."/>
            <person name="Arendt D."/>
            <person name="Savage R."/>
            <person name="Osoegawa K."/>
            <person name="de Jong P."/>
            <person name="Lindberg D.R."/>
            <person name="Seaver E.C."/>
            <person name="Weisblat D.A."/>
            <person name="Putnam N.H."/>
            <person name="Grigoriev I.V."/>
            <person name="Rokhsar D.S."/>
        </authorList>
    </citation>
    <scope>NUCLEOTIDE SEQUENCE</scope>
</reference>
<evidence type="ECO:0000256" key="4">
    <source>
        <dbReference type="ARBA" id="ARBA00023242"/>
    </source>
</evidence>
<protein>
    <submittedName>
        <fullName evidence="6 7">Uncharacterized protein</fullName>
    </submittedName>
</protein>
<dbReference type="KEGG" id="hro:HELRODRAFT_177231"/>
<evidence type="ECO:0000256" key="1">
    <source>
        <dbReference type="ARBA" id="ARBA00004123"/>
    </source>
</evidence>
<evidence type="ECO:0000313" key="8">
    <source>
        <dbReference type="Proteomes" id="UP000015101"/>
    </source>
</evidence>
<dbReference type="STRING" id="6412.T1FBD9"/>
<keyword evidence="3" id="KW-0819">tRNA processing</keyword>
<dbReference type="Proteomes" id="UP000015101">
    <property type="component" value="Unassembled WGS sequence"/>
</dbReference>
<name>T1FBD9_HELRO</name>
<reference evidence="7" key="3">
    <citation type="submission" date="2015-06" db="UniProtKB">
        <authorList>
            <consortium name="EnsemblMetazoa"/>
        </authorList>
    </citation>
    <scope>IDENTIFICATION</scope>
</reference>
<dbReference type="EnsemblMetazoa" id="HelroT177231">
    <property type="protein sequence ID" value="HelroP177231"/>
    <property type="gene ID" value="HelroG177231"/>
</dbReference>
<evidence type="ECO:0000313" key="6">
    <source>
        <dbReference type="EMBL" id="ESN98345.1"/>
    </source>
</evidence>
<dbReference type="SUPFAM" id="SSF143870">
    <property type="entry name" value="PF0523-like"/>
    <property type="match status" value="1"/>
</dbReference>